<dbReference type="InterPro" id="IPR001296">
    <property type="entry name" value="Glyco_trans_1"/>
</dbReference>
<sequence>MKIALMCNEYPPQKCGGIGIFTKELAETLVNAGHTVHVVGAYSQQQNILVESLNGVVVHRLPARQGLTGIWKNSRVLFQYIKSMESQLDMVEVPDFEGLSAFWGKLAIPCVIRLHGTAAYFADEMATRSSRLISWMEKRALKQADAVIAVSDYVAKRTEAIFSLNLGARTVYNGVKIDKALSPKCNFDYAGSVIFTGSLMRKKGVFSLAESWKLVKQAFPDAALLLVGKDTQENGKSVKQQIIDIVGPSANVRFTGHVDKSTLQQYMKSADVAVFPSFSESFGLAPFEAMALGVPTVYTKLSCGPELLEHEHHALLVNPHHPEEIASTLILLLRSQALREKYSAAGYQRVQDFSVEHLCNHNIAAYQAIMEDHHAA</sequence>
<dbReference type="Pfam" id="PF00534">
    <property type="entry name" value="Glycos_transf_1"/>
    <property type="match status" value="1"/>
</dbReference>
<dbReference type="PANTHER" id="PTHR45947">
    <property type="entry name" value="SULFOQUINOVOSYL TRANSFERASE SQD2"/>
    <property type="match status" value="1"/>
</dbReference>
<dbReference type="SUPFAM" id="SSF53756">
    <property type="entry name" value="UDP-Glycosyltransferase/glycogen phosphorylase"/>
    <property type="match status" value="1"/>
</dbReference>
<evidence type="ECO:0000313" key="4">
    <source>
        <dbReference type="Proteomes" id="UP001652504"/>
    </source>
</evidence>
<dbReference type="InterPro" id="IPR028098">
    <property type="entry name" value="Glyco_trans_4-like_N"/>
</dbReference>
<evidence type="ECO:0000313" key="3">
    <source>
        <dbReference type="EMBL" id="MCV2886692.1"/>
    </source>
</evidence>
<dbReference type="PANTHER" id="PTHR45947:SF3">
    <property type="entry name" value="SULFOQUINOVOSYL TRANSFERASE SQD2"/>
    <property type="match status" value="1"/>
</dbReference>
<organism evidence="3 4">
    <name type="scientific">Fluctibacter corallii</name>
    <dbReference type="NCBI Taxonomy" id="2984329"/>
    <lineage>
        <taxon>Bacteria</taxon>
        <taxon>Pseudomonadati</taxon>
        <taxon>Pseudomonadota</taxon>
        <taxon>Gammaproteobacteria</taxon>
        <taxon>Alteromonadales</taxon>
        <taxon>Alteromonadaceae</taxon>
        <taxon>Fluctibacter</taxon>
    </lineage>
</organism>
<protein>
    <submittedName>
        <fullName evidence="3">Glycosyltransferase family 4 protein</fullName>
    </submittedName>
</protein>
<gene>
    <name evidence="3" type="ORF">OE749_18530</name>
</gene>
<comment type="caution">
    <text evidence="3">The sequence shown here is derived from an EMBL/GenBank/DDBJ whole genome shotgun (WGS) entry which is preliminary data.</text>
</comment>
<proteinExistence type="predicted"/>
<dbReference type="InterPro" id="IPR050194">
    <property type="entry name" value="Glycosyltransferase_grp1"/>
</dbReference>
<dbReference type="CDD" id="cd03801">
    <property type="entry name" value="GT4_PimA-like"/>
    <property type="match status" value="1"/>
</dbReference>
<evidence type="ECO:0000259" key="2">
    <source>
        <dbReference type="Pfam" id="PF13439"/>
    </source>
</evidence>
<feature type="domain" description="Glycosyltransferase subfamily 4-like N-terminal" evidence="2">
    <location>
        <begin position="16"/>
        <end position="178"/>
    </location>
</feature>
<dbReference type="Pfam" id="PF13439">
    <property type="entry name" value="Glyco_transf_4"/>
    <property type="match status" value="1"/>
</dbReference>
<evidence type="ECO:0000259" key="1">
    <source>
        <dbReference type="Pfam" id="PF00534"/>
    </source>
</evidence>
<feature type="domain" description="Glycosyl transferase family 1" evidence="1">
    <location>
        <begin position="193"/>
        <end position="349"/>
    </location>
</feature>
<accession>A0ABT3ADD7</accession>
<dbReference type="Gene3D" id="3.40.50.2000">
    <property type="entry name" value="Glycogen Phosphorylase B"/>
    <property type="match status" value="2"/>
</dbReference>
<keyword evidence="4" id="KW-1185">Reference proteome</keyword>
<name>A0ABT3ADD7_9ALTE</name>
<dbReference type="Proteomes" id="UP001652504">
    <property type="component" value="Unassembled WGS sequence"/>
</dbReference>
<dbReference type="RefSeq" id="WP_263713983.1">
    <property type="nucleotide sequence ID" value="NZ_JAOWKX010000016.1"/>
</dbReference>
<reference evidence="3 4" key="1">
    <citation type="submission" date="2022-10" db="EMBL/GenBank/DDBJ databases">
        <title>Aestuariibacter sp. AA17 isolated from Montipora capitata coral fragment.</title>
        <authorList>
            <person name="Emsley S.A."/>
            <person name="Pfannmuller K.M."/>
            <person name="Loughran R.M."/>
            <person name="Shlafstein M."/>
            <person name="Papke E."/>
            <person name="Saw J.H."/>
            <person name="Ushijima B."/>
            <person name="Videau P."/>
        </authorList>
    </citation>
    <scope>NUCLEOTIDE SEQUENCE [LARGE SCALE GENOMIC DNA]</scope>
    <source>
        <strain evidence="3 4">AA17</strain>
    </source>
</reference>
<dbReference type="EMBL" id="JAOWKX010000016">
    <property type="protein sequence ID" value="MCV2886692.1"/>
    <property type="molecule type" value="Genomic_DNA"/>
</dbReference>